<dbReference type="EMBL" id="JARBJD010000317">
    <property type="protein sequence ID" value="KAK2944035.1"/>
    <property type="molecule type" value="Genomic_DNA"/>
</dbReference>
<name>A0ABQ9X162_9EUKA</name>
<dbReference type="Proteomes" id="UP001281761">
    <property type="component" value="Unassembled WGS sequence"/>
</dbReference>
<comment type="caution">
    <text evidence="1">The sequence shown here is derived from an EMBL/GenBank/DDBJ whole genome shotgun (WGS) entry which is preliminary data.</text>
</comment>
<evidence type="ECO:0000313" key="2">
    <source>
        <dbReference type="Proteomes" id="UP001281761"/>
    </source>
</evidence>
<accession>A0ABQ9X162</accession>
<protein>
    <submittedName>
        <fullName evidence="1">Uncharacterized protein</fullName>
    </submittedName>
</protein>
<evidence type="ECO:0000313" key="1">
    <source>
        <dbReference type="EMBL" id="KAK2944035.1"/>
    </source>
</evidence>
<dbReference type="InterPro" id="IPR016024">
    <property type="entry name" value="ARM-type_fold"/>
</dbReference>
<reference evidence="1 2" key="1">
    <citation type="journal article" date="2022" name="bioRxiv">
        <title>Genomics of Preaxostyla Flagellates Illuminates Evolutionary Transitions and the Path Towards Mitochondrial Loss.</title>
        <authorList>
            <person name="Novak L.V.F."/>
            <person name="Treitli S.C."/>
            <person name="Pyrih J."/>
            <person name="Halakuc P."/>
            <person name="Pipaliya S.V."/>
            <person name="Vacek V."/>
            <person name="Brzon O."/>
            <person name="Soukal P."/>
            <person name="Eme L."/>
            <person name="Dacks J.B."/>
            <person name="Karnkowska A."/>
            <person name="Elias M."/>
            <person name="Hampl V."/>
        </authorList>
    </citation>
    <scope>NUCLEOTIDE SEQUENCE [LARGE SCALE GENOMIC DNA]</scope>
    <source>
        <strain evidence="1">NAU3</strain>
        <tissue evidence="1">Gut</tissue>
    </source>
</reference>
<proteinExistence type="predicted"/>
<keyword evidence="2" id="KW-1185">Reference proteome</keyword>
<dbReference type="SUPFAM" id="SSF48371">
    <property type="entry name" value="ARM repeat"/>
    <property type="match status" value="1"/>
</dbReference>
<sequence length="330" mass="37635">MDSSLFLKWSDEQPHSDEELPVIYLSLVAILKLQPALDDSLETKIVKFLDSVVPKYPESADDFLNKLASLSDDSLTDFVQSIVVLLSSPSQAIVKSSMNMLRSLIYYCSAHVRLALVKADLIPQLITTLNPLSLSLIEAVDIHTSLISLITYSVDLATPYYLTRLGIEDGDGHPAVHETIFQQVLVPSEKYICHLCVNRSSIIDTDQSQDFIVLLARLLEIGPYYQPTMNFVGHIPVVLSIPSFLTSHNNDRSIEYFLWILNKVQRECNKRRGHQRQMWKTVQRMLRMEGIEDMIEQKLQNDKHKFFGREIVTNSIEWSNLLGMNLPEQS</sequence>
<gene>
    <name evidence="1" type="ORF">BLNAU_21034</name>
</gene>
<organism evidence="1 2">
    <name type="scientific">Blattamonas nauphoetae</name>
    <dbReference type="NCBI Taxonomy" id="2049346"/>
    <lineage>
        <taxon>Eukaryota</taxon>
        <taxon>Metamonada</taxon>
        <taxon>Preaxostyla</taxon>
        <taxon>Oxymonadida</taxon>
        <taxon>Blattamonas</taxon>
    </lineage>
</organism>